<dbReference type="OrthoDB" id="8454456at2"/>
<dbReference type="AlphaFoldDB" id="A0A916VWY6"/>
<dbReference type="EMBL" id="BMKB01000002">
    <property type="protein sequence ID" value="GGA46416.1"/>
    <property type="molecule type" value="Genomic_DNA"/>
</dbReference>
<keyword evidence="4" id="KW-1185">Reference proteome</keyword>
<protein>
    <recommendedName>
        <fullName evidence="2">Anti-sigma factor NepR domain-containing protein</fullName>
    </recommendedName>
</protein>
<dbReference type="InterPro" id="IPR041649">
    <property type="entry name" value="NepR"/>
</dbReference>
<dbReference type="Pfam" id="PF18557">
    <property type="entry name" value="NepR"/>
    <property type="match status" value="1"/>
</dbReference>
<evidence type="ECO:0000259" key="2">
    <source>
        <dbReference type="Pfam" id="PF18557"/>
    </source>
</evidence>
<dbReference type="Proteomes" id="UP000596977">
    <property type="component" value="Unassembled WGS sequence"/>
</dbReference>
<feature type="region of interest" description="Disordered" evidence="1">
    <location>
        <begin position="1"/>
        <end position="26"/>
    </location>
</feature>
<organism evidence="3 4">
    <name type="scientific">Pelagibacterium lentulum</name>
    <dbReference type="NCBI Taxonomy" id="2029865"/>
    <lineage>
        <taxon>Bacteria</taxon>
        <taxon>Pseudomonadati</taxon>
        <taxon>Pseudomonadota</taxon>
        <taxon>Alphaproteobacteria</taxon>
        <taxon>Hyphomicrobiales</taxon>
        <taxon>Devosiaceae</taxon>
        <taxon>Pelagibacterium</taxon>
    </lineage>
</organism>
<evidence type="ECO:0000256" key="1">
    <source>
        <dbReference type="SAM" id="MobiDB-lite"/>
    </source>
</evidence>
<comment type="caution">
    <text evidence="3">The sequence shown here is derived from an EMBL/GenBank/DDBJ whole genome shotgun (WGS) entry which is preliminary data.</text>
</comment>
<feature type="domain" description="Anti-sigma factor NepR" evidence="2">
    <location>
        <begin position="29"/>
        <end position="61"/>
    </location>
</feature>
<sequence length="66" mass="7368">MNQTKHSRLPEAEGDDNGPENAGLSSDSQAFIGLKLRELYDDVVAEPIPERFMQLLNQLGDNKKPE</sequence>
<evidence type="ECO:0000313" key="4">
    <source>
        <dbReference type="Proteomes" id="UP000596977"/>
    </source>
</evidence>
<name>A0A916VWY6_9HYPH</name>
<proteinExistence type="predicted"/>
<dbReference type="RefSeq" id="WP_127073976.1">
    <property type="nucleotide sequence ID" value="NZ_BMKB01000002.1"/>
</dbReference>
<accession>A0A916VWY6</accession>
<evidence type="ECO:0000313" key="3">
    <source>
        <dbReference type="EMBL" id="GGA46416.1"/>
    </source>
</evidence>
<reference evidence="3 4" key="1">
    <citation type="journal article" date="2014" name="Int. J. Syst. Evol. Microbiol.">
        <title>Complete genome sequence of Corynebacterium casei LMG S-19264T (=DSM 44701T), isolated from a smear-ripened cheese.</title>
        <authorList>
            <consortium name="US DOE Joint Genome Institute (JGI-PGF)"/>
            <person name="Walter F."/>
            <person name="Albersmeier A."/>
            <person name="Kalinowski J."/>
            <person name="Ruckert C."/>
        </authorList>
    </citation>
    <scope>NUCLEOTIDE SEQUENCE [LARGE SCALE GENOMIC DNA]</scope>
    <source>
        <strain evidence="3 4">CGMCC 1.15896</strain>
    </source>
</reference>
<gene>
    <name evidence="3" type="ORF">GCM10011499_15220</name>
</gene>